<sequence>MSELHSITVTESILSSEDFSYKKDTLRKHVNNIQEQDDQFYKLIGDVIVGEDQKGKIVDSLQSESRLLQLHDVSIGLTLNYKINRVVTNFNEQVEDMKEQRLTITYENTPSA</sequence>
<protein>
    <submittedName>
        <fullName evidence="1">Uncharacterized protein</fullName>
    </submittedName>
</protein>
<organism evidence="1 2">
    <name type="scientific">Oceanobacillus kimchii</name>
    <dbReference type="NCBI Taxonomy" id="746691"/>
    <lineage>
        <taxon>Bacteria</taxon>
        <taxon>Bacillati</taxon>
        <taxon>Bacillota</taxon>
        <taxon>Bacilli</taxon>
        <taxon>Bacillales</taxon>
        <taxon>Bacillaceae</taxon>
        <taxon>Oceanobacillus</taxon>
    </lineage>
</organism>
<dbReference type="Proteomes" id="UP001275436">
    <property type="component" value="Unassembled WGS sequence"/>
</dbReference>
<evidence type="ECO:0000313" key="1">
    <source>
        <dbReference type="EMBL" id="GLO65733.1"/>
    </source>
</evidence>
<proteinExistence type="predicted"/>
<accession>A0ABQ5TFS8</accession>
<gene>
    <name evidence="1" type="ORF">MACH08_15170</name>
</gene>
<keyword evidence="2" id="KW-1185">Reference proteome</keyword>
<dbReference type="RefSeq" id="WP_017796428.1">
    <property type="nucleotide sequence ID" value="NZ_BSKO01000001.1"/>
</dbReference>
<evidence type="ECO:0000313" key="2">
    <source>
        <dbReference type="Proteomes" id="UP001275436"/>
    </source>
</evidence>
<dbReference type="EMBL" id="BSKO01000001">
    <property type="protein sequence ID" value="GLO65733.1"/>
    <property type="molecule type" value="Genomic_DNA"/>
</dbReference>
<name>A0ABQ5TFS8_9BACI</name>
<comment type="caution">
    <text evidence="1">The sequence shown here is derived from an EMBL/GenBank/DDBJ whole genome shotgun (WGS) entry which is preliminary data.</text>
</comment>
<reference evidence="1 2" key="1">
    <citation type="submission" date="2023-02" db="EMBL/GenBank/DDBJ databases">
        <title>Oceanobacillus kimchii IFOP_LL358 isolated form Alexandrium catenella lab strain.</title>
        <authorList>
            <person name="Gajardo G."/>
            <person name="Ueki S."/>
            <person name="Maruyama F."/>
        </authorList>
    </citation>
    <scope>NUCLEOTIDE SEQUENCE [LARGE SCALE GENOMIC DNA]</scope>
    <source>
        <strain evidence="1 2">IFOP_LL358</strain>
    </source>
</reference>